<keyword evidence="2 5" id="KW-0808">Transferase</keyword>
<dbReference type="InterPro" id="IPR029063">
    <property type="entry name" value="SAM-dependent_MTases_sf"/>
</dbReference>
<keyword evidence="3" id="KW-0949">S-adenosyl-L-methionine</keyword>
<dbReference type="OMA" id="SSFECHY"/>
<evidence type="ECO:0000313" key="5">
    <source>
        <dbReference type="EMBL" id="OMO87045.1"/>
    </source>
</evidence>
<comment type="caution">
    <text evidence="5">The sequence shown here is derived from an EMBL/GenBank/DDBJ whole genome shotgun (WGS) entry which is preliminary data.</text>
</comment>
<dbReference type="InterPro" id="IPR016461">
    <property type="entry name" value="COMT-like"/>
</dbReference>
<dbReference type="PROSITE" id="PS51683">
    <property type="entry name" value="SAM_OMT_II"/>
    <property type="match status" value="1"/>
</dbReference>
<evidence type="ECO:0000256" key="3">
    <source>
        <dbReference type="ARBA" id="ARBA00022691"/>
    </source>
</evidence>
<dbReference type="STRING" id="210143.A0A1R3IWU8"/>
<proteinExistence type="predicted"/>
<accession>A0A1R3IWU8</accession>
<sequence length="109" mass="12223">VRDWSDEKCLKLLKKCYNATPKDGKGIVIEQILPSIADVSSVVEAKLLNDVLTMTLNPGGKERKQNEIFDLAFQSGFQSVSLSSFECHYWNKIKKGPFGIGYLKEVSHC</sequence>
<keyword evidence="1 5" id="KW-0489">Methyltransferase</keyword>
<dbReference type="AlphaFoldDB" id="A0A1R3IWU8"/>
<gene>
    <name evidence="5" type="ORF">CCACVL1_09300</name>
</gene>
<dbReference type="GO" id="GO:0008171">
    <property type="term" value="F:O-methyltransferase activity"/>
    <property type="evidence" value="ECO:0007669"/>
    <property type="project" value="InterPro"/>
</dbReference>
<dbReference type="OrthoDB" id="1606438at2759"/>
<reference evidence="5 6" key="1">
    <citation type="submission" date="2013-09" db="EMBL/GenBank/DDBJ databases">
        <title>Corchorus capsularis genome sequencing.</title>
        <authorList>
            <person name="Alam M."/>
            <person name="Haque M.S."/>
            <person name="Islam M.S."/>
            <person name="Emdad E.M."/>
            <person name="Islam M.M."/>
            <person name="Ahmed B."/>
            <person name="Halim A."/>
            <person name="Hossen Q.M.M."/>
            <person name="Hossain M.Z."/>
            <person name="Ahmed R."/>
            <person name="Khan M.M."/>
            <person name="Islam R."/>
            <person name="Rashid M.M."/>
            <person name="Khan S.A."/>
            <person name="Rahman M.S."/>
            <person name="Alam M."/>
        </authorList>
    </citation>
    <scope>NUCLEOTIDE SEQUENCE [LARGE SCALE GENOMIC DNA]</scope>
    <source>
        <strain evidence="6">cv. CVL-1</strain>
        <tissue evidence="5">Whole seedling</tissue>
    </source>
</reference>
<dbReference type="InterPro" id="IPR001077">
    <property type="entry name" value="COMT_C"/>
</dbReference>
<name>A0A1R3IWU8_COCAP</name>
<dbReference type="Pfam" id="PF00891">
    <property type="entry name" value="Methyltransf_2"/>
    <property type="match status" value="1"/>
</dbReference>
<feature type="domain" description="O-methyltransferase C-terminal" evidence="4">
    <location>
        <begin position="2"/>
        <end position="78"/>
    </location>
</feature>
<dbReference type="EMBL" id="AWWV01009325">
    <property type="protein sequence ID" value="OMO87045.1"/>
    <property type="molecule type" value="Genomic_DNA"/>
</dbReference>
<evidence type="ECO:0000256" key="2">
    <source>
        <dbReference type="ARBA" id="ARBA00022679"/>
    </source>
</evidence>
<dbReference type="Gramene" id="OMO87045">
    <property type="protein sequence ID" value="OMO87045"/>
    <property type="gene ID" value="CCACVL1_09300"/>
</dbReference>
<evidence type="ECO:0000259" key="4">
    <source>
        <dbReference type="Pfam" id="PF00891"/>
    </source>
</evidence>
<dbReference type="Gene3D" id="3.40.50.150">
    <property type="entry name" value="Vaccinia Virus protein VP39"/>
    <property type="match status" value="1"/>
</dbReference>
<dbReference type="PANTHER" id="PTHR11746">
    <property type="entry name" value="O-METHYLTRANSFERASE"/>
    <property type="match status" value="1"/>
</dbReference>
<dbReference type="SUPFAM" id="SSF53335">
    <property type="entry name" value="S-adenosyl-L-methionine-dependent methyltransferases"/>
    <property type="match status" value="1"/>
</dbReference>
<dbReference type="GO" id="GO:0032259">
    <property type="term" value="P:methylation"/>
    <property type="evidence" value="ECO:0007669"/>
    <property type="project" value="UniProtKB-KW"/>
</dbReference>
<keyword evidence="6" id="KW-1185">Reference proteome</keyword>
<feature type="non-terminal residue" evidence="5">
    <location>
        <position position="1"/>
    </location>
</feature>
<organism evidence="5 6">
    <name type="scientific">Corchorus capsularis</name>
    <name type="common">Jute</name>
    <dbReference type="NCBI Taxonomy" id="210143"/>
    <lineage>
        <taxon>Eukaryota</taxon>
        <taxon>Viridiplantae</taxon>
        <taxon>Streptophyta</taxon>
        <taxon>Embryophyta</taxon>
        <taxon>Tracheophyta</taxon>
        <taxon>Spermatophyta</taxon>
        <taxon>Magnoliopsida</taxon>
        <taxon>eudicotyledons</taxon>
        <taxon>Gunneridae</taxon>
        <taxon>Pentapetalae</taxon>
        <taxon>rosids</taxon>
        <taxon>malvids</taxon>
        <taxon>Malvales</taxon>
        <taxon>Malvaceae</taxon>
        <taxon>Grewioideae</taxon>
        <taxon>Apeibeae</taxon>
        <taxon>Corchorus</taxon>
    </lineage>
</organism>
<evidence type="ECO:0000313" key="6">
    <source>
        <dbReference type="Proteomes" id="UP000188268"/>
    </source>
</evidence>
<protein>
    <submittedName>
        <fullName evidence="5">O-methyltransferase, family 2</fullName>
    </submittedName>
</protein>
<dbReference type="Proteomes" id="UP000188268">
    <property type="component" value="Unassembled WGS sequence"/>
</dbReference>
<evidence type="ECO:0000256" key="1">
    <source>
        <dbReference type="ARBA" id="ARBA00022603"/>
    </source>
</evidence>